<name>A0A388LZL5_CHABU</name>
<comment type="caution">
    <text evidence="1">The sequence shown here is derived from an EMBL/GenBank/DDBJ whole genome shotgun (WGS) entry which is preliminary data.</text>
</comment>
<sequence length="169" mass="17501">MVDNCMTVGVVILCDGVTVVEVVVDEGGGVDDVLAGGAVDVDGEGSGVDVVWGEVVVTTVMAGVFPSIAVTRLEMVEMAVFMSVMEVFTREMDDWRDFIIWSRAANSGAASVAAGWSLARLQGMLSTESVRMADMSMLDSMVGEEEVDEVAAAAEVEAAATAAGLAAAR</sequence>
<organism evidence="1 2">
    <name type="scientific">Chara braunii</name>
    <name type="common">Braun's stonewort</name>
    <dbReference type="NCBI Taxonomy" id="69332"/>
    <lineage>
        <taxon>Eukaryota</taxon>
        <taxon>Viridiplantae</taxon>
        <taxon>Streptophyta</taxon>
        <taxon>Charophyceae</taxon>
        <taxon>Charales</taxon>
        <taxon>Characeae</taxon>
        <taxon>Chara</taxon>
    </lineage>
</organism>
<dbReference type="Gramene" id="GBG87770">
    <property type="protein sequence ID" value="GBG87770"/>
    <property type="gene ID" value="CBR_g45926"/>
</dbReference>
<evidence type="ECO:0000313" key="2">
    <source>
        <dbReference type="Proteomes" id="UP000265515"/>
    </source>
</evidence>
<reference evidence="1 2" key="1">
    <citation type="journal article" date="2018" name="Cell">
        <title>The Chara Genome: Secondary Complexity and Implications for Plant Terrestrialization.</title>
        <authorList>
            <person name="Nishiyama T."/>
            <person name="Sakayama H."/>
            <person name="Vries J.D."/>
            <person name="Buschmann H."/>
            <person name="Saint-Marcoux D."/>
            <person name="Ullrich K.K."/>
            <person name="Haas F.B."/>
            <person name="Vanderstraeten L."/>
            <person name="Becker D."/>
            <person name="Lang D."/>
            <person name="Vosolsobe S."/>
            <person name="Rombauts S."/>
            <person name="Wilhelmsson P.K.I."/>
            <person name="Janitza P."/>
            <person name="Kern R."/>
            <person name="Heyl A."/>
            <person name="Rumpler F."/>
            <person name="Villalobos L.I.A.C."/>
            <person name="Clay J.M."/>
            <person name="Skokan R."/>
            <person name="Toyoda A."/>
            <person name="Suzuki Y."/>
            <person name="Kagoshima H."/>
            <person name="Schijlen E."/>
            <person name="Tajeshwar N."/>
            <person name="Catarino B."/>
            <person name="Hetherington A.J."/>
            <person name="Saltykova A."/>
            <person name="Bonnot C."/>
            <person name="Breuninger H."/>
            <person name="Symeonidi A."/>
            <person name="Radhakrishnan G.V."/>
            <person name="Van Nieuwerburgh F."/>
            <person name="Deforce D."/>
            <person name="Chang C."/>
            <person name="Karol K.G."/>
            <person name="Hedrich R."/>
            <person name="Ulvskov P."/>
            <person name="Glockner G."/>
            <person name="Delwiche C.F."/>
            <person name="Petrasek J."/>
            <person name="Van de Peer Y."/>
            <person name="Friml J."/>
            <person name="Beilby M."/>
            <person name="Dolan L."/>
            <person name="Kohara Y."/>
            <person name="Sugano S."/>
            <person name="Fujiyama A."/>
            <person name="Delaux P.-M."/>
            <person name="Quint M."/>
            <person name="TheiBen G."/>
            <person name="Hagemann M."/>
            <person name="Harholt J."/>
            <person name="Dunand C."/>
            <person name="Zachgo S."/>
            <person name="Langdale J."/>
            <person name="Maumus F."/>
            <person name="Straeten D.V.D."/>
            <person name="Gould S.B."/>
            <person name="Rensing S.A."/>
        </authorList>
    </citation>
    <scope>NUCLEOTIDE SEQUENCE [LARGE SCALE GENOMIC DNA]</scope>
    <source>
        <strain evidence="1 2">S276</strain>
    </source>
</reference>
<dbReference type="EMBL" id="BFEA01000631">
    <property type="protein sequence ID" value="GBG87770.1"/>
    <property type="molecule type" value="Genomic_DNA"/>
</dbReference>
<accession>A0A388LZL5</accession>
<evidence type="ECO:0000313" key="1">
    <source>
        <dbReference type="EMBL" id="GBG87770.1"/>
    </source>
</evidence>
<dbReference type="Proteomes" id="UP000265515">
    <property type="component" value="Unassembled WGS sequence"/>
</dbReference>
<protein>
    <submittedName>
        <fullName evidence="1">Uncharacterized protein</fullName>
    </submittedName>
</protein>
<proteinExistence type="predicted"/>
<keyword evidence="2" id="KW-1185">Reference proteome</keyword>
<gene>
    <name evidence="1" type="ORF">CBR_g45926</name>
</gene>
<dbReference type="AlphaFoldDB" id="A0A388LZL5"/>